<keyword evidence="8" id="KW-1185">Reference proteome</keyword>
<feature type="repeat" description="ANK" evidence="6">
    <location>
        <begin position="55"/>
        <end position="87"/>
    </location>
</feature>
<name>A0AAV6NHC8_9ROSI</name>
<feature type="repeat" description="ANK" evidence="6">
    <location>
        <begin position="119"/>
        <end position="151"/>
    </location>
</feature>
<feature type="non-terminal residue" evidence="7">
    <location>
        <position position="1"/>
    </location>
</feature>
<keyword evidence="5 7" id="KW-0407">Ion channel</keyword>
<dbReference type="GO" id="GO:0034702">
    <property type="term" value="C:monoatomic ion channel complex"/>
    <property type="evidence" value="ECO:0007669"/>
    <property type="project" value="UniProtKB-KW"/>
</dbReference>
<gene>
    <name evidence="7" type="primary">SKOR</name>
    <name evidence="7" type="ORF">SDJN03_10172</name>
</gene>
<dbReference type="PROSITE" id="PS50088">
    <property type="entry name" value="ANK_REPEAT"/>
    <property type="match status" value="3"/>
</dbReference>
<dbReference type="Pfam" id="PF13857">
    <property type="entry name" value="Ank_5"/>
    <property type="match status" value="1"/>
</dbReference>
<sequence length="195" mass="21157">MVQAKVRLRVDDPSLDLNQPNTKEIGQHFAASKGYEAIACFLIEQGAQVNVPDKFGNMPLLEAIQNGHEQVASLLAKAGATIDANDAGGLLCSIVARRDLGFLKGLLANGIDPNARNYDQRTPLHIAVSEGLYPFAEVLLNAGASVFATDRWGNTPLDEARTRGNKNLIRLLEVARIFQSPESNYDISEEIQGTN</sequence>
<evidence type="ECO:0000256" key="4">
    <source>
        <dbReference type="ARBA" id="ARBA00022958"/>
    </source>
</evidence>
<evidence type="ECO:0000256" key="6">
    <source>
        <dbReference type="PROSITE-ProRule" id="PRU00023"/>
    </source>
</evidence>
<keyword evidence="6" id="KW-0040">ANK repeat</keyword>
<comment type="caution">
    <text evidence="7">The sequence shown here is derived from an EMBL/GenBank/DDBJ whole genome shotgun (WGS) entry which is preliminary data.</text>
</comment>
<keyword evidence="3" id="KW-0406">Ion transport</keyword>
<dbReference type="GO" id="GO:0005249">
    <property type="term" value="F:voltage-gated potassium channel activity"/>
    <property type="evidence" value="ECO:0007669"/>
    <property type="project" value="InterPro"/>
</dbReference>
<keyword evidence="1" id="KW-0633">Potassium transport</keyword>
<dbReference type="EMBL" id="JAGKQH010000006">
    <property type="protein sequence ID" value="KAG6596992.1"/>
    <property type="molecule type" value="Genomic_DNA"/>
</dbReference>
<evidence type="ECO:0000256" key="3">
    <source>
        <dbReference type="ARBA" id="ARBA00022882"/>
    </source>
</evidence>
<evidence type="ECO:0000313" key="7">
    <source>
        <dbReference type="EMBL" id="KAG6596992.1"/>
    </source>
</evidence>
<proteinExistence type="predicted"/>
<keyword evidence="4" id="KW-0630">Potassium</keyword>
<dbReference type="InterPro" id="IPR002110">
    <property type="entry name" value="Ankyrin_rpt"/>
</dbReference>
<dbReference type="InterPro" id="IPR045319">
    <property type="entry name" value="KAT/AKT"/>
</dbReference>
<dbReference type="AlphaFoldDB" id="A0AAV6NHC8"/>
<organism evidence="7 8">
    <name type="scientific">Cucurbita argyrosperma subsp. sororia</name>
    <dbReference type="NCBI Taxonomy" id="37648"/>
    <lineage>
        <taxon>Eukaryota</taxon>
        <taxon>Viridiplantae</taxon>
        <taxon>Streptophyta</taxon>
        <taxon>Embryophyta</taxon>
        <taxon>Tracheophyta</taxon>
        <taxon>Spermatophyta</taxon>
        <taxon>Magnoliopsida</taxon>
        <taxon>eudicotyledons</taxon>
        <taxon>Gunneridae</taxon>
        <taxon>Pentapetalae</taxon>
        <taxon>rosids</taxon>
        <taxon>fabids</taxon>
        <taxon>Cucurbitales</taxon>
        <taxon>Cucurbitaceae</taxon>
        <taxon>Cucurbiteae</taxon>
        <taxon>Cucurbita</taxon>
    </lineage>
</organism>
<dbReference type="SMART" id="SM00248">
    <property type="entry name" value="ANK"/>
    <property type="match status" value="4"/>
</dbReference>
<evidence type="ECO:0000313" key="8">
    <source>
        <dbReference type="Proteomes" id="UP000685013"/>
    </source>
</evidence>
<keyword evidence="2" id="KW-0631">Potassium channel</keyword>
<dbReference type="Pfam" id="PF13637">
    <property type="entry name" value="Ank_4"/>
    <property type="match status" value="1"/>
</dbReference>
<dbReference type="PANTHER" id="PTHR45743:SF11">
    <property type="entry name" value="POTASSIUM CHANNEL"/>
    <property type="match status" value="1"/>
</dbReference>
<keyword evidence="3" id="KW-0851">Voltage-gated channel</keyword>
<dbReference type="Proteomes" id="UP000685013">
    <property type="component" value="Chromosome 6"/>
</dbReference>
<dbReference type="PROSITE" id="PS50297">
    <property type="entry name" value="ANK_REP_REGION"/>
    <property type="match status" value="2"/>
</dbReference>
<accession>A0AAV6NHC8</accession>
<protein>
    <submittedName>
        <fullName evidence="7">Potassium channel SKOR</fullName>
    </submittedName>
</protein>
<keyword evidence="3" id="KW-0813">Transport</keyword>
<reference evidence="7 8" key="1">
    <citation type="journal article" date="2021" name="Hortic Res">
        <title>The domestication of Cucurbita argyrosperma as revealed by the genome of its wild relative.</title>
        <authorList>
            <person name="Barrera-Redondo J."/>
            <person name="Sanchez-de la Vega G."/>
            <person name="Aguirre-Liguori J.A."/>
            <person name="Castellanos-Morales G."/>
            <person name="Gutierrez-Guerrero Y.T."/>
            <person name="Aguirre-Dugua X."/>
            <person name="Aguirre-Planter E."/>
            <person name="Tenaillon M.I."/>
            <person name="Lira-Saade R."/>
            <person name="Eguiarte L.E."/>
        </authorList>
    </citation>
    <scope>NUCLEOTIDE SEQUENCE [LARGE SCALE GENOMIC DNA]</scope>
    <source>
        <strain evidence="7">JBR-2021</strain>
    </source>
</reference>
<feature type="repeat" description="ANK" evidence="6">
    <location>
        <begin position="28"/>
        <end position="54"/>
    </location>
</feature>
<evidence type="ECO:0000256" key="5">
    <source>
        <dbReference type="ARBA" id="ARBA00023303"/>
    </source>
</evidence>
<dbReference type="PANTHER" id="PTHR45743">
    <property type="entry name" value="POTASSIUM CHANNEL AKT1"/>
    <property type="match status" value="1"/>
</dbReference>
<evidence type="ECO:0000256" key="2">
    <source>
        <dbReference type="ARBA" id="ARBA00022826"/>
    </source>
</evidence>
<evidence type="ECO:0000256" key="1">
    <source>
        <dbReference type="ARBA" id="ARBA00022538"/>
    </source>
</evidence>